<sequence>ICIYTIYRCKLFSRIHLIEALARTQNKPTQAPTMASATENSSDVPKDSDEPKPNGPERAGSPIATEKVSFDDRGDLTLRVGSLEDGSADVFDFVVCSRALARASPVFRAMLFGGFSESKPEGDTWIVKLPEDRPAPFFILLNIIHGCFSAVPQKLKLDELYQLLVVTNKYGMLSVIFQWAPIWFEPHKNLDEISEGNERLLWIAWELGEERTFGLKCKDFVLRSKVNTEGQIVDKIGVPLNTYDCYEANGIIDDITKARQDILDELSSHFHAAIREGLEGRGCKKERPKEQPESHYDGYHGYGHPPTKTPALSATDWKAIKDRCNDTALVEVMKAVERLGLGKFGVPQETRTRFLGNVNAIWYLTSSLRSKSQAVHKRCSPLNQIMDRFEGSRRDFKLPISDNNLNYMRNQAKKTAIGGDRSAETGEPQKKKPRF</sequence>
<feature type="region of interest" description="Disordered" evidence="1">
    <location>
        <begin position="281"/>
        <end position="307"/>
    </location>
</feature>
<dbReference type="EMBL" id="SDAQ01000005">
    <property type="protein sequence ID" value="KAI3558112.1"/>
    <property type="molecule type" value="Genomic_DNA"/>
</dbReference>
<keyword evidence="3" id="KW-1185">Reference proteome</keyword>
<dbReference type="InterPro" id="IPR011333">
    <property type="entry name" value="SKP1/BTB/POZ_sf"/>
</dbReference>
<gene>
    <name evidence="2" type="ORF">CABS02_01785</name>
</gene>
<proteinExistence type="predicted"/>
<dbReference type="SUPFAM" id="SSF54695">
    <property type="entry name" value="POZ domain"/>
    <property type="match status" value="1"/>
</dbReference>
<feature type="compositionally biased region" description="Basic and acidic residues" evidence="1">
    <location>
        <begin position="281"/>
        <end position="298"/>
    </location>
</feature>
<evidence type="ECO:0000313" key="3">
    <source>
        <dbReference type="Proteomes" id="UP001056436"/>
    </source>
</evidence>
<dbReference type="Proteomes" id="UP001056436">
    <property type="component" value="Unassembled WGS sequence"/>
</dbReference>
<feature type="region of interest" description="Disordered" evidence="1">
    <location>
        <begin position="411"/>
        <end position="435"/>
    </location>
</feature>
<organism evidence="2 3">
    <name type="scientific">Colletotrichum abscissum</name>
    <dbReference type="NCBI Taxonomy" id="1671311"/>
    <lineage>
        <taxon>Eukaryota</taxon>
        <taxon>Fungi</taxon>
        <taxon>Dikarya</taxon>
        <taxon>Ascomycota</taxon>
        <taxon>Pezizomycotina</taxon>
        <taxon>Sordariomycetes</taxon>
        <taxon>Hypocreomycetidae</taxon>
        <taxon>Glomerellales</taxon>
        <taxon>Glomerellaceae</taxon>
        <taxon>Colletotrichum</taxon>
        <taxon>Colletotrichum acutatum species complex</taxon>
    </lineage>
</organism>
<comment type="caution">
    <text evidence="2">The sequence shown here is derived from an EMBL/GenBank/DDBJ whole genome shotgun (WGS) entry which is preliminary data.</text>
</comment>
<reference evidence="2" key="1">
    <citation type="submission" date="2019-01" db="EMBL/GenBank/DDBJ databases">
        <title>Colletotrichum abscissum LGMF1257.</title>
        <authorList>
            <person name="Baroncelli R."/>
        </authorList>
    </citation>
    <scope>NUCLEOTIDE SEQUENCE</scope>
    <source>
        <strain evidence="2">Ca142</strain>
    </source>
</reference>
<feature type="region of interest" description="Disordered" evidence="1">
    <location>
        <begin position="26"/>
        <end position="65"/>
    </location>
</feature>
<evidence type="ECO:0000313" key="2">
    <source>
        <dbReference type="EMBL" id="KAI3558112.1"/>
    </source>
</evidence>
<protein>
    <recommendedName>
        <fullName evidence="4">Nuclear pore protein</fullName>
    </recommendedName>
</protein>
<dbReference type="OrthoDB" id="5275938at2759"/>
<evidence type="ECO:0000256" key="1">
    <source>
        <dbReference type="SAM" id="MobiDB-lite"/>
    </source>
</evidence>
<feature type="compositionally biased region" description="Basic and acidic residues" evidence="1">
    <location>
        <begin position="421"/>
        <end position="435"/>
    </location>
</feature>
<name>A0A9P9XPT3_9PEZI</name>
<evidence type="ECO:0008006" key="4">
    <source>
        <dbReference type="Google" id="ProtNLM"/>
    </source>
</evidence>
<dbReference type="AlphaFoldDB" id="A0A9P9XPT3"/>
<dbReference type="Gene3D" id="3.30.710.10">
    <property type="entry name" value="Potassium Channel Kv1.1, Chain A"/>
    <property type="match status" value="1"/>
</dbReference>
<accession>A0A9P9XPT3</accession>
<feature type="compositionally biased region" description="Polar residues" evidence="1">
    <location>
        <begin position="26"/>
        <end position="43"/>
    </location>
</feature>
<feature type="non-terminal residue" evidence="2">
    <location>
        <position position="1"/>
    </location>
</feature>